<organism evidence="2 3">
    <name type="scientific">Allomeiothermus silvanus (strain ATCC 700542 / DSM 9946 / NBRC 106475 / NCIMB 13440 / VI-R2)</name>
    <name type="common">Thermus silvanus</name>
    <dbReference type="NCBI Taxonomy" id="526227"/>
    <lineage>
        <taxon>Bacteria</taxon>
        <taxon>Thermotogati</taxon>
        <taxon>Deinococcota</taxon>
        <taxon>Deinococci</taxon>
        <taxon>Thermales</taxon>
        <taxon>Thermaceae</taxon>
        <taxon>Allomeiothermus</taxon>
    </lineage>
</organism>
<protein>
    <submittedName>
        <fullName evidence="2">Transcriptional regulator, XRE family</fullName>
    </submittedName>
</protein>
<dbReference type="SUPFAM" id="SSF47413">
    <property type="entry name" value="lambda repressor-like DNA-binding domains"/>
    <property type="match status" value="1"/>
</dbReference>
<dbReference type="Gene3D" id="1.10.260.40">
    <property type="entry name" value="lambda repressor-like DNA-binding domains"/>
    <property type="match status" value="1"/>
</dbReference>
<dbReference type="eggNOG" id="COG1974">
    <property type="taxonomic scope" value="Bacteria"/>
</dbReference>
<dbReference type="CDD" id="cd00093">
    <property type="entry name" value="HTH_XRE"/>
    <property type="match status" value="1"/>
</dbReference>
<dbReference type="KEGG" id="msv:Mesil_1892"/>
<keyword evidence="3" id="KW-1185">Reference proteome</keyword>
<dbReference type="CDD" id="cd06529">
    <property type="entry name" value="S24_LexA-like"/>
    <property type="match status" value="1"/>
</dbReference>
<dbReference type="GO" id="GO:0003677">
    <property type="term" value="F:DNA binding"/>
    <property type="evidence" value="ECO:0007669"/>
    <property type="project" value="InterPro"/>
</dbReference>
<evidence type="ECO:0000313" key="3">
    <source>
        <dbReference type="Proteomes" id="UP000001916"/>
    </source>
</evidence>
<dbReference type="SMART" id="SM00530">
    <property type="entry name" value="HTH_XRE"/>
    <property type="match status" value="1"/>
</dbReference>
<dbReference type="AlphaFoldDB" id="D7BGF2"/>
<dbReference type="InterPro" id="IPR015927">
    <property type="entry name" value="Peptidase_S24_S26A/B/C"/>
</dbReference>
<name>D7BGF2_ALLS1</name>
<dbReference type="PROSITE" id="PS50943">
    <property type="entry name" value="HTH_CROC1"/>
    <property type="match status" value="1"/>
</dbReference>
<dbReference type="Pfam" id="PF00717">
    <property type="entry name" value="Peptidase_S24"/>
    <property type="match status" value="1"/>
</dbReference>
<evidence type="ECO:0000313" key="2">
    <source>
        <dbReference type="EMBL" id="ADH63768.1"/>
    </source>
</evidence>
<dbReference type="Gene3D" id="2.10.109.10">
    <property type="entry name" value="Umud Fragment, subunit A"/>
    <property type="match status" value="1"/>
</dbReference>
<reference evidence="2 3" key="1">
    <citation type="journal article" date="2010" name="Stand. Genomic Sci.">
        <title>Complete genome sequence of Meiothermus silvanus type strain (VI-R2).</title>
        <authorList>
            <person name="Sikorski J."/>
            <person name="Tindall B.J."/>
            <person name="Lowry S."/>
            <person name="Lucas S."/>
            <person name="Nolan M."/>
            <person name="Copeland A."/>
            <person name="Glavina Del Rio T."/>
            <person name="Tice H."/>
            <person name="Cheng J.F."/>
            <person name="Han C."/>
            <person name="Pitluck S."/>
            <person name="Liolios K."/>
            <person name="Ivanova N."/>
            <person name="Mavromatis K."/>
            <person name="Mikhailova N."/>
            <person name="Pati A."/>
            <person name="Goodwin L."/>
            <person name="Chen A."/>
            <person name="Palaniappan K."/>
            <person name="Land M."/>
            <person name="Hauser L."/>
            <person name="Chang Y.J."/>
            <person name="Jeffries C.D."/>
            <person name="Rohde M."/>
            <person name="Goker M."/>
            <person name="Woyke T."/>
            <person name="Bristow J."/>
            <person name="Eisen J.A."/>
            <person name="Markowitz V."/>
            <person name="Hugenholtz P."/>
            <person name="Kyrpides N.C."/>
            <person name="Klenk H.P."/>
            <person name="Lapidus A."/>
        </authorList>
    </citation>
    <scope>NUCLEOTIDE SEQUENCE [LARGE SCALE GENOMIC DNA]</scope>
    <source>
        <strain evidence="3">ATCC 700542 / DSM 9946 / VI-R2</strain>
    </source>
</reference>
<dbReference type="InterPro" id="IPR010982">
    <property type="entry name" value="Lambda_DNA-bd_dom_sf"/>
</dbReference>
<dbReference type="EMBL" id="CP002042">
    <property type="protein sequence ID" value="ADH63768.1"/>
    <property type="molecule type" value="Genomic_DNA"/>
</dbReference>
<dbReference type="Proteomes" id="UP000001916">
    <property type="component" value="Chromosome"/>
</dbReference>
<dbReference type="SUPFAM" id="SSF51306">
    <property type="entry name" value="LexA/Signal peptidase"/>
    <property type="match status" value="1"/>
</dbReference>
<dbReference type="InterPro" id="IPR001387">
    <property type="entry name" value="Cro/C1-type_HTH"/>
</dbReference>
<accession>D7BGF2</accession>
<dbReference type="HOGENOM" id="CLU_1128025_0_0_0"/>
<evidence type="ECO:0000259" key="1">
    <source>
        <dbReference type="PROSITE" id="PS50943"/>
    </source>
</evidence>
<dbReference type="InterPro" id="IPR039418">
    <property type="entry name" value="LexA-like"/>
</dbReference>
<gene>
    <name evidence="2" type="ordered locus">Mesil_1892</name>
</gene>
<proteinExistence type="predicted"/>
<dbReference type="RefSeq" id="WP_013158324.1">
    <property type="nucleotide sequence ID" value="NC_014212.1"/>
</dbReference>
<dbReference type="InterPro" id="IPR036286">
    <property type="entry name" value="LexA/Signal_pep-like_sf"/>
</dbReference>
<sequence>MGENKNKGGRPRLYPELNGPFNDWIDQAIREQGLRSYNEFADKHGIGRSTLSNLRRGRQSPTGSWMKTDLKTLERLALALGRPLTDLIERYYESENKHELIRPKVPLVGWVGAGPGQLTEENGIYVEPELARGRNLVAFRVFGDSGCAGRFPICHGDIILVDQSFNGRPNWPVVAQLKDGSYICKLLKVERTGSYLVSANPLASNGPTAIPIEEVDRIIGPVVEARRRLPRDLEPQFGKEHLKNTP</sequence>
<feature type="domain" description="HTH cro/C1-type" evidence="1">
    <location>
        <begin position="39"/>
        <end position="87"/>
    </location>
</feature>